<dbReference type="EMBL" id="CP018047">
    <property type="protein sequence ID" value="AQU70186.1"/>
    <property type="molecule type" value="Genomic_DNA"/>
</dbReference>
<evidence type="ECO:0000313" key="8">
    <source>
        <dbReference type="Proteomes" id="UP000189677"/>
    </source>
</evidence>
<proteinExistence type="predicted"/>
<evidence type="ECO:0000256" key="4">
    <source>
        <dbReference type="PROSITE-ProRule" id="PRU00473"/>
    </source>
</evidence>
<feature type="domain" description="OmpA-like" evidence="6">
    <location>
        <begin position="54"/>
        <end position="171"/>
    </location>
</feature>
<dbReference type="PRINTS" id="PR01021">
    <property type="entry name" value="OMPADOMAIN"/>
</dbReference>
<dbReference type="InterPro" id="IPR006664">
    <property type="entry name" value="OMP_bac"/>
</dbReference>
<keyword evidence="2 4" id="KW-0472">Membrane</keyword>
<dbReference type="PANTHER" id="PTHR30329:SF21">
    <property type="entry name" value="LIPOPROTEIN YIAD-RELATED"/>
    <property type="match status" value="1"/>
</dbReference>
<sequence length="171" mass="18043">MGLGLVLTTSVAAGPVHAAGADPAATAPSYRVISVVQKISKVTGSSEVRREETGDRVEVALSAGVLFGKDSARLSASAERRIIEAARSIREAGSSAVAVAGHTDDLGSAAHGLTLSKQRADAVTRVLQRHLPNKVRLTARGYGEARPVADNREEAGRKQNRRVMLTFHRGR</sequence>
<dbReference type="InterPro" id="IPR036737">
    <property type="entry name" value="OmpA-like_sf"/>
</dbReference>
<gene>
    <name evidence="7" type="ORF">BBN63_32405</name>
</gene>
<keyword evidence="5" id="KW-0732">Signal</keyword>
<keyword evidence="3" id="KW-0998">Cell outer membrane</keyword>
<organism evidence="7 8">
    <name type="scientific">Streptomyces niveus</name>
    <name type="common">Streptomyces spheroides</name>
    <dbReference type="NCBI Taxonomy" id="193462"/>
    <lineage>
        <taxon>Bacteria</taxon>
        <taxon>Bacillati</taxon>
        <taxon>Actinomycetota</taxon>
        <taxon>Actinomycetes</taxon>
        <taxon>Kitasatosporales</taxon>
        <taxon>Streptomycetaceae</taxon>
        <taxon>Streptomyces</taxon>
    </lineage>
</organism>
<dbReference type="GO" id="GO:0009279">
    <property type="term" value="C:cell outer membrane"/>
    <property type="evidence" value="ECO:0007669"/>
    <property type="project" value="UniProtKB-SubCell"/>
</dbReference>
<evidence type="ECO:0000256" key="3">
    <source>
        <dbReference type="ARBA" id="ARBA00023237"/>
    </source>
</evidence>
<dbReference type="Proteomes" id="UP000189677">
    <property type="component" value="Chromosome"/>
</dbReference>
<dbReference type="CDD" id="cd07185">
    <property type="entry name" value="OmpA_C-like"/>
    <property type="match status" value="1"/>
</dbReference>
<feature type="chain" id="PRO_5013318921" description="OmpA-like domain-containing protein" evidence="5">
    <location>
        <begin position="19"/>
        <end position="171"/>
    </location>
</feature>
<dbReference type="PROSITE" id="PS51123">
    <property type="entry name" value="OMPA_2"/>
    <property type="match status" value="1"/>
</dbReference>
<dbReference type="Gene3D" id="3.30.1330.60">
    <property type="entry name" value="OmpA-like domain"/>
    <property type="match status" value="1"/>
</dbReference>
<evidence type="ECO:0000313" key="7">
    <source>
        <dbReference type="EMBL" id="AQU70186.1"/>
    </source>
</evidence>
<evidence type="ECO:0000256" key="2">
    <source>
        <dbReference type="ARBA" id="ARBA00023136"/>
    </source>
</evidence>
<dbReference type="SUPFAM" id="SSF103088">
    <property type="entry name" value="OmpA-like"/>
    <property type="match status" value="1"/>
</dbReference>
<dbReference type="Pfam" id="PF00691">
    <property type="entry name" value="OmpA"/>
    <property type="match status" value="1"/>
</dbReference>
<reference evidence="7 8" key="1">
    <citation type="submission" date="2016-11" db="EMBL/GenBank/DDBJ databases">
        <title>Complete genome sequence of Streptomyces niveus SCSIO 3406.</title>
        <authorList>
            <person name="Zhu Q."/>
            <person name="Cheng W."/>
            <person name="Song Y."/>
            <person name="Li Q."/>
            <person name="Ju J."/>
        </authorList>
    </citation>
    <scope>NUCLEOTIDE SEQUENCE [LARGE SCALE GENOMIC DNA]</scope>
    <source>
        <strain evidence="7 8">SCSIO 3406</strain>
    </source>
</reference>
<evidence type="ECO:0000259" key="6">
    <source>
        <dbReference type="PROSITE" id="PS51123"/>
    </source>
</evidence>
<evidence type="ECO:0000256" key="5">
    <source>
        <dbReference type="SAM" id="SignalP"/>
    </source>
</evidence>
<protein>
    <recommendedName>
        <fullName evidence="6">OmpA-like domain-containing protein</fullName>
    </recommendedName>
</protein>
<dbReference type="AlphaFoldDB" id="A0A1U9R110"/>
<feature type="signal peptide" evidence="5">
    <location>
        <begin position="1"/>
        <end position="18"/>
    </location>
</feature>
<dbReference type="InterPro" id="IPR006665">
    <property type="entry name" value="OmpA-like"/>
</dbReference>
<accession>A0A1U9R110</accession>
<name>A0A1U9R110_STRNV</name>
<dbReference type="InterPro" id="IPR050330">
    <property type="entry name" value="Bact_OuterMem_StrucFunc"/>
</dbReference>
<dbReference type="PANTHER" id="PTHR30329">
    <property type="entry name" value="STATOR ELEMENT OF FLAGELLAR MOTOR COMPLEX"/>
    <property type="match status" value="1"/>
</dbReference>
<comment type="subcellular location">
    <subcellularLocation>
        <location evidence="1">Cell outer membrane</location>
    </subcellularLocation>
</comment>
<dbReference type="KEGG" id="snw:BBN63_32405"/>
<evidence type="ECO:0000256" key="1">
    <source>
        <dbReference type="ARBA" id="ARBA00004442"/>
    </source>
</evidence>
<keyword evidence="8" id="KW-1185">Reference proteome</keyword>